<proteinExistence type="predicted"/>
<reference evidence="2" key="1">
    <citation type="submission" date="2019-12" db="EMBL/GenBank/DDBJ databases">
        <title>Genome sequencing and annotation of Brassica cretica.</title>
        <authorList>
            <person name="Studholme D.J."/>
            <person name="Sarris P.F."/>
        </authorList>
    </citation>
    <scope>NUCLEOTIDE SEQUENCE</scope>
    <source>
        <strain evidence="2">PFS-102/07</strain>
        <tissue evidence="2">Leaf</tissue>
    </source>
</reference>
<dbReference type="EMBL" id="QGKY02001015">
    <property type="protein sequence ID" value="KAF2570655.1"/>
    <property type="molecule type" value="Genomic_DNA"/>
</dbReference>
<evidence type="ECO:0000313" key="2">
    <source>
        <dbReference type="EMBL" id="KAF2570655.1"/>
    </source>
</evidence>
<evidence type="ECO:0000256" key="1">
    <source>
        <dbReference type="SAM" id="MobiDB-lite"/>
    </source>
</evidence>
<gene>
    <name evidence="2" type="ORF">F2Q70_00000654</name>
</gene>
<dbReference type="AlphaFoldDB" id="A0A8S9IMF4"/>
<name>A0A8S9IMF4_BRACR</name>
<sequence length="152" mass="17232">MEEDFVRRLPGSRLEDFLKVIWKTSWKSSGRLGSLLGSRREDFVEVLAFDDLFKIVFITDITCRDRVVERLQSNIPEPREIHRFRVEKSPRSERPRSPNQPKERAATKAIPSTSASNPAKGREINLLGGPIDHRSTGMIDLPPSPLAAQPTN</sequence>
<organism evidence="2">
    <name type="scientific">Brassica cretica</name>
    <name type="common">Mustard</name>
    <dbReference type="NCBI Taxonomy" id="69181"/>
    <lineage>
        <taxon>Eukaryota</taxon>
        <taxon>Viridiplantae</taxon>
        <taxon>Streptophyta</taxon>
        <taxon>Embryophyta</taxon>
        <taxon>Tracheophyta</taxon>
        <taxon>Spermatophyta</taxon>
        <taxon>Magnoliopsida</taxon>
        <taxon>eudicotyledons</taxon>
        <taxon>Gunneridae</taxon>
        <taxon>Pentapetalae</taxon>
        <taxon>rosids</taxon>
        <taxon>malvids</taxon>
        <taxon>Brassicales</taxon>
        <taxon>Brassicaceae</taxon>
        <taxon>Brassiceae</taxon>
        <taxon>Brassica</taxon>
    </lineage>
</organism>
<protein>
    <submittedName>
        <fullName evidence="2">Uncharacterized protein</fullName>
    </submittedName>
</protein>
<comment type="caution">
    <text evidence="2">The sequence shown here is derived from an EMBL/GenBank/DDBJ whole genome shotgun (WGS) entry which is preliminary data.</text>
</comment>
<feature type="compositionally biased region" description="Basic and acidic residues" evidence="1">
    <location>
        <begin position="81"/>
        <end position="106"/>
    </location>
</feature>
<accession>A0A8S9IMF4</accession>
<feature type="region of interest" description="Disordered" evidence="1">
    <location>
        <begin position="81"/>
        <end position="152"/>
    </location>
</feature>